<dbReference type="PANTHER" id="PTHR24198:SF165">
    <property type="entry name" value="ANKYRIN REPEAT-CONTAINING PROTEIN-RELATED"/>
    <property type="match status" value="1"/>
</dbReference>
<dbReference type="PROSITE" id="PS50297">
    <property type="entry name" value="ANK_REP_REGION"/>
    <property type="match status" value="2"/>
</dbReference>
<keyword evidence="5" id="KW-1185">Reference proteome</keyword>
<comment type="caution">
    <text evidence="4">The sequence shown here is derived from an EMBL/GenBank/DDBJ whole genome shotgun (WGS) entry which is preliminary data.</text>
</comment>
<dbReference type="InterPro" id="IPR002110">
    <property type="entry name" value="Ankyrin_rpt"/>
</dbReference>
<dbReference type="PANTHER" id="PTHR24198">
    <property type="entry name" value="ANKYRIN REPEAT AND PROTEIN KINASE DOMAIN-CONTAINING PROTEIN"/>
    <property type="match status" value="1"/>
</dbReference>
<evidence type="ECO:0000256" key="3">
    <source>
        <dbReference type="PROSITE-ProRule" id="PRU00023"/>
    </source>
</evidence>
<keyword evidence="2 3" id="KW-0040">ANK repeat</keyword>
<evidence type="ECO:0000256" key="2">
    <source>
        <dbReference type="ARBA" id="ARBA00023043"/>
    </source>
</evidence>
<dbReference type="Pfam" id="PF12796">
    <property type="entry name" value="Ank_2"/>
    <property type="match status" value="3"/>
</dbReference>
<sequence>MVTKTFWAPADSEEYRLFRQAVIEGDAQRLATVLNPNINVNALYGDGFEGQTVLHEAAARGHVDLIRFLLIHGASVNILDENQFGCSTPLFSAAQSAQVDAARILLDAGADISVRGPNDNTILSAVLPDGVHVKQNHIDIITLLLDRGFDVNARASAYGSTVILPDKGATLEGSLAIAAEFHQNVDTVDFLIEQGAKDTNSYALSRAACWNKADIASMLLATASAPTSDTGHGGAVQKAALMGHLGMVNLLLDHGLDINYADDCGQTPYSLPAERIDLSPKWSRYCFAEGQTNSEIVRLLLGAGADVTRRNDVAETPLIKFARNMTCHTIHPKDSDPRLDAFRILLEAGSDINASDTKGRTALHILAANRSIDGDGNKLKATSLLLARGIDHLARDAEGNTAADLLQPGDAELALLLDSHRQDSHDTQEM</sequence>
<evidence type="ECO:0000313" key="5">
    <source>
        <dbReference type="Proteomes" id="UP001276659"/>
    </source>
</evidence>
<keyword evidence="1" id="KW-0677">Repeat</keyword>
<dbReference type="Proteomes" id="UP001276659">
    <property type="component" value="Unassembled WGS sequence"/>
</dbReference>
<dbReference type="SUPFAM" id="SSF48403">
    <property type="entry name" value="Ankyrin repeat"/>
    <property type="match status" value="2"/>
</dbReference>
<protein>
    <recommendedName>
        <fullName evidence="6">Ankyrin</fullName>
    </recommendedName>
</protein>
<dbReference type="SMART" id="SM00248">
    <property type="entry name" value="ANK"/>
    <property type="match status" value="8"/>
</dbReference>
<dbReference type="InterPro" id="IPR036770">
    <property type="entry name" value="Ankyrin_rpt-contain_sf"/>
</dbReference>
<feature type="repeat" description="ANK" evidence="3">
    <location>
        <begin position="49"/>
        <end position="81"/>
    </location>
</feature>
<evidence type="ECO:0008006" key="6">
    <source>
        <dbReference type="Google" id="ProtNLM"/>
    </source>
</evidence>
<feature type="repeat" description="ANK" evidence="3">
    <location>
        <begin position="235"/>
        <end position="263"/>
    </location>
</feature>
<feature type="repeat" description="ANK" evidence="3">
    <location>
        <begin position="85"/>
        <end position="117"/>
    </location>
</feature>
<dbReference type="AlphaFoldDB" id="A0AAD9ZBM3"/>
<dbReference type="PROSITE" id="PS50088">
    <property type="entry name" value="ANK_REPEAT"/>
    <property type="match status" value="3"/>
</dbReference>
<evidence type="ECO:0000313" key="4">
    <source>
        <dbReference type="EMBL" id="KAK3173302.1"/>
    </source>
</evidence>
<organism evidence="4 5">
    <name type="scientific">Lepraria neglecta</name>
    <dbReference type="NCBI Taxonomy" id="209136"/>
    <lineage>
        <taxon>Eukaryota</taxon>
        <taxon>Fungi</taxon>
        <taxon>Dikarya</taxon>
        <taxon>Ascomycota</taxon>
        <taxon>Pezizomycotina</taxon>
        <taxon>Lecanoromycetes</taxon>
        <taxon>OSLEUM clade</taxon>
        <taxon>Lecanoromycetidae</taxon>
        <taxon>Lecanorales</taxon>
        <taxon>Lecanorineae</taxon>
        <taxon>Stereocaulaceae</taxon>
        <taxon>Lepraria</taxon>
    </lineage>
</organism>
<evidence type="ECO:0000256" key="1">
    <source>
        <dbReference type="ARBA" id="ARBA00022737"/>
    </source>
</evidence>
<gene>
    <name evidence="4" type="ORF">OEA41_006631</name>
</gene>
<dbReference type="EMBL" id="JASNWA010000007">
    <property type="protein sequence ID" value="KAK3173302.1"/>
    <property type="molecule type" value="Genomic_DNA"/>
</dbReference>
<reference evidence="4" key="1">
    <citation type="submission" date="2022-11" db="EMBL/GenBank/DDBJ databases">
        <title>Chromosomal genome sequence assembly and mating type (MAT) locus characterization of the leprose asexual lichenized fungus Lepraria neglecta (Nyl.) Erichsen.</title>
        <authorList>
            <person name="Allen J.L."/>
            <person name="Pfeffer B."/>
        </authorList>
    </citation>
    <scope>NUCLEOTIDE SEQUENCE</scope>
    <source>
        <strain evidence="4">Allen 5258</strain>
    </source>
</reference>
<name>A0AAD9ZBM3_9LECA</name>
<proteinExistence type="predicted"/>
<accession>A0AAD9ZBM3</accession>
<dbReference type="PRINTS" id="PR01415">
    <property type="entry name" value="ANKYRIN"/>
</dbReference>
<dbReference type="Gene3D" id="1.25.40.20">
    <property type="entry name" value="Ankyrin repeat-containing domain"/>
    <property type="match status" value="4"/>
</dbReference>